<dbReference type="PROSITE" id="PS51257">
    <property type="entry name" value="PROKAR_LIPOPROTEIN"/>
    <property type="match status" value="1"/>
</dbReference>
<dbReference type="AlphaFoldDB" id="A0A379W438"/>
<dbReference type="EMBL" id="UGXS01000004">
    <property type="protein sequence ID" value="SUH14042.1"/>
    <property type="molecule type" value="Genomic_DNA"/>
</dbReference>
<proteinExistence type="predicted"/>
<dbReference type="Proteomes" id="UP000255509">
    <property type="component" value="Unassembled WGS sequence"/>
</dbReference>
<protein>
    <submittedName>
        <fullName evidence="1">Uncharacterized protein</fullName>
    </submittedName>
</protein>
<evidence type="ECO:0000313" key="1">
    <source>
        <dbReference type="EMBL" id="SUH14042.1"/>
    </source>
</evidence>
<reference evidence="1 2" key="1">
    <citation type="submission" date="2018-06" db="EMBL/GenBank/DDBJ databases">
        <authorList>
            <consortium name="Pathogen Informatics"/>
            <person name="Doyle S."/>
        </authorList>
    </citation>
    <scope>NUCLEOTIDE SEQUENCE [LARGE SCALE GENOMIC DNA]</scope>
    <source>
        <strain evidence="1 2">NCTC8258</strain>
    </source>
</reference>
<accession>A0A379W438</accession>
<organism evidence="1 2">
    <name type="scientific">Salmonella enterica I</name>
    <dbReference type="NCBI Taxonomy" id="59201"/>
    <lineage>
        <taxon>Bacteria</taxon>
        <taxon>Pseudomonadati</taxon>
        <taxon>Pseudomonadota</taxon>
        <taxon>Gammaproteobacteria</taxon>
        <taxon>Enterobacterales</taxon>
        <taxon>Enterobacteriaceae</taxon>
        <taxon>Salmonella</taxon>
    </lineage>
</organism>
<name>A0A379W438_SALET</name>
<evidence type="ECO:0000313" key="2">
    <source>
        <dbReference type="Proteomes" id="UP000255509"/>
    </source>
</evidence>
<gene>
    <name evidence="1" type="ORF">NCTC8258_01712</name>
</gene>
<sequence length="85" mass="8417">MRDHAPLLPAVVVSVTPPASVTVTVLFASACPESEPPSALSVPDGVPGASVSTITVAAVETLPVPLALVAVAVKAWLPSVKLPVG</sequence>